<name>A0AAD7HT88_9AGAR</name>
<protein>
    <submittedName>
        <fullName evidence="2">Uncharacterized protein</fullName>
    </submittedName>
</protein>
<evidence type="ECO:0000313" key="2">
    <source>
        <dbReference type="EMBL" id="KAJ7726847.1"/>
    </source>
</evidence>
<evidence type="ECO:0000313" key="3">
    <source>
        <dbReference type="Proteomes" id="UP001215280"/>
    </source>
</evidence>
<dbReference type="AlphaFoldDB" id="A0AAD7HT88"/>
<feature type="region of interest" description="Disordered" evidence="1">
    <location>
        <begin position="1"/>
        <end position="29"/>
    </location>
</feature>
<organism evidence="2 3">
    <name type="scientific">Mycena maculata</name>
    <dbReference type="NCBI Taxonomy" id="230809"/>
    <lineage>
        <taxon>Eukaryota</taxon>
        <taxon>Fungi</taxon>
        <taxon>Dikarya</taxon>
        <taxon>Basidiomycota</taxon>
        <taxon>Agaricomycotina</taxon>
        <taxon>Agaricomycetes</taxon>
        <taxon>Agaricomycetidae</taxon>
        <taxon>Agaricales</taxon>
        <taxon>Marasmiineae</taxon>
        <taxon>Mycenaceae</taxon>
        <taxon>Mycena</taxon>
    </lineage>
</organism>
<dbReference type="EMBL" id="JARJLG010000216">
    <property type="protein sequence ID" value="KAJ7726847.1"/>
    <property type="molecule type" value="Genomic_DNA"/>
</dbReference>
<gene>
    <name evidence="2" type="ORF">DFH07DRAFT_970376</name>
</gene>
<comment type="caution">
    <text evidence="2">The sequence shown here is derived from an EMBL/GenBank/DDBJ whole genome shotgun (WGS) entry which is preliminary data.</text>
</comment>
<accession>A0AAD7HT88</accession>
<sequence length="331" mass="37381">MHQHRAQHTLVLQSASPKECAEPPEADLPLRTRGAPRRIVSTLTPSLLTNADHLDICGIYGVSLSFPHTIDPAFKMYYERRGNKSFRFPPHTHGFFYFGPRLGLPALAASLRFRCTPTAHPSSFDDGHDLLLPNGLPWQWLPAQAAVATFPVLRDQLVREGHLTPDALAKWRKRLGWVEGSKTRRVNPSDFLFALHQPFAIDFSRTLCLAIVGEHKLYHMQSAYIFADNSEKAHRYQFKGSALAHFERSPTVPHILHLRIVRLLSPITPSGAFPPGHEGRILPPRAGSLLSLRYRGRRFRTRLEGDGNPWELDLRMQSRTAKALRVLVGNP</sequence>
<keyword evidence="3" id="KW-1185">Reference proteome</keyword>
<evidence type="ECO:0000256" key="1">
    <source>
        <dbReference type="SAM" id="MobiDB-lite"/>
    </source>
</evidence>
<dbReference type="Proteomes" id="UP001215280">
    <property type="component" value="Unassembled WGS sequence"/>
</dbReference>
<proteinExistence type="predicted"/>
<reference evidence="2" key="1">
    <citation type="submission" date="2023-03" db="EMBL/GenBank/DDBJ databases">
        <title>Massive genome expansion in bonnet fungi (Mycena s.s.) driven by repeated elements and novel gene families across ecological guilds.</title>
        <authorList>
            <consortium name="Lawrence Berkeley National Laboratory"/>
            <person name="Harder C.B."/>
            <person name="Miyauchi S."/>
            <person name="Viragh M."/>
            <person name="Kuo A."/>
            <person name="Thoen E."/>
            <person name="Andreopoulos B."/>
            <person name="Lu D."/>
            <person name="Skrede I."/>
            <person name="Drula E."/>
            <person name="Henrissat B."/>
            <person name="Morin E."/>
            <person name="Kohler A."/>
            <person name="Barry K."/>
            <person name="LaButti K."/>
            <person name="Morin E."/>
            <person name="Salamov A."/>
            <person name="Lipzen A."/>
            <person name="Mereny Z."/>
            <person name="Hegedus B."/>
            <person name="Baldrian P."/>
            <person name="Stursova M."/>
            <person name="Weitz H."/>
            <person name="Taylor A."/>
            <person name="Grigoriev I.V."/>
            <person name="Nagy L.G."/>
            <person name="Martin F."/>
            <person name="Kauserud H."/>
        </authorList>
    </citation>
    <scope>NUCLEOTIDE SEQUENCE</scope>
    <source>
        <strain evidence="2">CBHHK188m</strain>
    </source>
</reference>